<organism evidence="2 3">
    <name type="scientific">Microbulbifer yueqingensis</name>
    <dbReference type="NCBI Taxonomy" id="658219"/>
    <lineage>
        <taxon>Bacteria</taxon>
        <taxon>Pseudomonadati</taxon>
        <taxon>Pseudomonadota</taxon>
        <taxon>Gammaproteobacteria</taxon>
        <taxon>Cellvibrionales</taxon>
        <taxon>Microbulbiferaceae</taxon>
        <taxon>Microbulbifer</taxon>
    </lineage>
</organism>
<dbReference type="Gene3D" id="2.30.320.10">
    <property type="entry name" value="YwqG-like"/>
    <property type="match status" value="1"/>
</dbReference>
<dbReference type="InterPro" id="IPR015315">
    <property type="entry name" value="DUF1963"/>
</dbReference>
<dbReference type="Proteomes" id="UP000199305">
    <property type="component" value="Unassembled WGS sequence"/>
</dbReference>
<keyword evidence="1" id="KW-1133">Transmembrane helix</keyword>
<evidence type="ECO:0000256" key="1">
    <source>
        <dbReference type="SAM" id="Phobius"/>
    </source>
</evidence>
<dbReference type="EMBL" id="FNFH01000007">
    <property type="protein sequence ID" value="SDK68740.1"/>
    <property type="molecule type" value="Genomic_DNA"/>
</dbReference>
<reference evidence="3" key="1">
    <citation type="submission" date="2016-10" db="EMBL/GenBank/DDBJ databases">
        <authorList>
            <person name="Varghese N."/>
            <person name="Submissions S."/>
        </authorList>
    </citation>
    <scope>NUCLEOTIDE SEQUENCE [LARGE SCALE GENOMIC DNA]</scope>
    <source>
        <strain evidence="3">CGMCC 1.10658</strain>
    </source>
</reference>
<feature type="transmembrane region" description="Helical" evidence="1">
    <location>
        <begin position="12"/>
        <end position="33"/>
    </location>
</feature>
<accession>A0A1G9DY53</accession>
<dbReference type="SUPFAM" id="SSF103032">
    <property type="entry name" value="Hypothetical protein YwqG"/>
    <property type="match status" value="1"/>
</dbReference>
<keyword evidence="1" id="KW-0472">Membrane</keyword>
<proteinExistence type="predicted"/>
<sequence length="324" mass="37170">MWARFKKDINAMSISADAILTILVFLIVALHLYRRFRKESLRRTAAPSGPHPHERPHLDPQEVERALEKIDERLEQHRLDYICIRPQAERAKAPWQSKFGGRAYWPRSEPYPEGNDGQRLFLLAQLNLEEIPTLPSLPGLPDSGLLQFFVSDDELLGLPLDMPQPPLEGGTRGNYRVVFHAEVEQDRDRLTQDVPHTRDTTHFPLREEYALTFSRESGLPALADYRFAATGIDLAAMPDEIMDELFDRNEAAGSRIGGYANFTQDDPRHGQPLGAWPLLFQMDSHSSEGVEIMWGDAGVANFFIRPEDLERRDFSRVWYNWDCC</sequence>
<keyword evidence="3" id="KW-1185">Reference proteome</keyword>
<dbReference type="InterPro" id="IPR035948">
    <property type="entry name" value="YwqG-like_sf"/>
</dbReference>
<protein>
    <submittedName>
        <fullName evidence="2">Uncharacterized protein YwqG</fullName>
    </submittedName>
</protein>
<evidence type="ECO:0000313" key="2">
    <source>
        <dbReference type="EMBL" id="SDK68740.1"/>
    </source>
</evidence>
<gene>
    <name evidence="2" type="ORF">SAMN05216212_2939</name>
</gene>
<dbReference type="Pfam" id="PF09234">
    <property type="entry name" value="DUF1963"/>
    <property type="match status" value="1"/>
</dbReference>
<dbReference type="PANTHER" id="PTHR36436:SF6">
    <property type="entry name" value="SLL5081 PROTEIN"/>
    <property type="match status" value="1"/>
</dbReference>
<keyword evidence="1" id="KW-0812">Transmembrane</keyword>
<dbReference type="PANTHER" id="PTHR36436">
    <property type="entry name" value="SLL5081 PROTEIN"/>
    <property type="match status" value="1"/>
</dbReference>
<evidence type="ECO:0000313" key="3">
    <source>
        <dbReference type="Proteomes" id="UP000199305"/>
    </source>
</evidence>
<dbReference type="STRING" id="658219.SAMN05216212_2939"/>
<name>A0A1G9DY53_9GAMM</name>
<dbReference type="AlphaFoldDB" id="A0A1G9DY53"/>